<evidence type="ECO:0000256" key="2">
    <source>
        <dbReference type="ARBA" id="ARBA00005507"/>
    </source>
</evidence>
<dbReference type="Pfam" id="PF04833">
    <property type="entry name" value="COBRA"/>
    <property type="match status" value="1"/>
</dbReference>
<evidence type="ECO:0000259" key="11">
    <source>
        <dbReference type="Pfam" id="PF25079"/>
    </source>
</evidence>
<dbReference type="Pfam" id="PF25079">
    <property type="entry name" value="COB_C"/>
    <property type="match status" value="1"/>
</dbReference>
<evidence type="ECO:0000313" key="12">
    <source>
        <dbReference type="EMBL" id="CAK9150278.1"/>
    </source>
</evidence>
<evidence type="ECO:0000256" key="3">
    <source>
        <dbReference type="ARBA" id="ARBA00022475"/>
    </source>
</evidence>
<sequence>MKTTSTAMRIPWKVVSCIVLVLFCFNVQTCKAQDYEDSTTPAAPPPEQETCDGIFVSYTFLEREKEFPHVKNASAQSWAFSSMATVLNAGAYELKSWQIYVGFQHNEILVSADGAVIVGGDDLPAPVGNGTHLAGYPQSDLKTAIDTAGDVNQMQVQVKMKGTQFGVKPPGIPMPKTIKLVNEGYKCPATKRHASYMYVCCVRNPKYKPKVIKTKFLPRQYGDLSFTYDVLQAYEGKYQAQVTIDNINPLGRLDHWNLTWEWMRNEFINTMKGAYTHKKDPSECLYGPAGQYYQDFDFSTVMNCEKRPIISDLPAERKDDEKVGKLPYCCRNGTLLPTTMNETKARSIFQLEVFKLPPDMNRTALYPPQNWKINGVLNPNYKCGAPIRVDPTEFPDPSGLASTSNAIASWQVTCNITRPKAKQARCCVSFSAYYAASVVPCPTCACGCENTEHCNPNARAMPLPSEALLVPFANRTEKAKAWAKIKHHEVPNPLPCPDNCGVSINWHVDTDYKTGWTARITLFNWDDFAFEDWFTAIQMKKAYPGYENVYSFNGTKLPQLNNTIFMQGLPGLNFLVGEVNGTHPDTDPRVPGKQQSVISFLKKHTPGINVAQGDGFPTKVIFNGEECALPTEFPKRSGGHRSRVGFLPALLLAILSFVLMADFFH</sequence>
<keyword evidence="9" id="KW-0812">Transmembrane</keyword>
<evidence type="ECO:0000256" key="6">
    <source>
        <dbReference type="ARBA" id="ARBA00023136"/>
    </source>
</evidence>
<evidence type="ECO:0000256" key="7">
    <source>
        <dbReference type="ARBA" id="ARBA00023180"/>
    </source>
</evidence>
<dbReference type="EMBL" id="CAUOFW020002014">
    <property type="protein sequence ID" value="CAK9150278.1"/>
    <property type="molecule type" value="Genomic_DNA"/>
</dbReference>
<feature type="transmembrane region" description="Helical" evidence="9">
    <location>
        <begin position="644"/>
        <end position="664"/>
    </location>
</feature>
<keyword evidence="6 9" id="KW-0472">Membrane</keyword>
<keyword evidence="4" id="KW-0336">GPI-anchor</keyword>
<keyword evidence="9" id="KW-1133">Transmembrane helix</keyword>
<evidence type="ECO:0000256" key="4">
    <source>
        <dbReference type="ARBA" id="ARBA00022622"/>
    </source>
</evidence>
<reference evidence="12 14" key="1">
    <citation type="submission" date="2024-02" db="EMBL/GenBank/DDBJ databases">
        <authorList>
            <person name="Vignale AGUSTIN F."/>
            <person name="Sosa J E."/>
            <person name="Modenutti C."/>
        </authorList>
    </citation>
    <scope>NUCLEOTIDE SEQUENCE [LARGE SCALE GENOMIC DNA]</scope>
</reference>
<dbReference type="InterPro" id="IPR056900">
    <property type="entry name" value="COB_C"/>
</dbReference>
<organism evidence="12 14">
    <name type="scientific">Ilex paraguariensis</name>
    <name type="common">yerba mate</name>
    <dbReference type="NCBI Taxonomy" id="185542"/>
    <lineage>
        <taxon>Eukaryota</taxon>
        <taxon>Viridiplantae</taxon>
        <taxon>Streptophyta</taxon>
        <taxon>Embryophyta</taxon>
        <taxon>Tracheophyta</taxon>
        <taxon>Spermatophyta</taxon>
        <taxon>Magnoliopsida</taxon>
        <taxon>eudicotyledons</taxon>
        <taxon>Gunneridae</taxon>
        <taxon>Pentapetalae</taxon>
        <taxon>asterids</taxon>
        <taxon>campanulids</taxon>
        <taxon>Aquifoliales</taxon>
        <taxon>Aquifoliaceae</taxon>
        <taxon>Ilex</taxon>
    </lineage>
</organism>
<dbReference type="EMBL" id="CAUOFW020009569">
    <property type="protein sequence ID" value="CAK9186404.1"/>
    <property type="molecule type" value="Genomic_DNA"/>
</dbReference>
<keyword evidence="5 10" id="KW-0732">Signal</keyword>
<gene>
    <name evidence="12" type="ORF">ILEXP_LOCUS18419</name>
    <name evidence="13" type="ORF">ILEXP_LOCUS56893</name>
</gene>
<feature type="domain" description="COBRA C-terminal" evidence="11">
    <location>
        <begin position="425"/>
        <end position="634"/>
    </location>
</feature>
<evidence type="ECO:0000256" key="5">
    <source>
        <dbReference type="ARBA" id="ARBA00022729"/>
    </source>
</evidence>
<comment type="caution">
    <text evidence="12">The sequence shown here is derived from an EMBL/GenBank/DDBJ whole genome shotgun (WGS) entry which is preliminary data.</text>
</comment>
<keyword evidence="14" id="KW-1185">Reference proteome</keyword>
<dbReference type="GO" id="GO:0005886">
    <property type="term" value="C:plasma membrane"/>
    <property type="evidence" value="ECO:0007669"/>
    <property type="project" value="UniProtKB-SubCell"/>
</dbReference>
<dbReference type="PANTHER" id="PTHR31052:SF2">
    <property type="entry name" value="COBRA-LIKE PROTEIN 10"/>
    <property type="match status" value="1"/>
</dbReference>
<feature type="signal peptide" evidence="10">
    <location>
        <begin position="1"/>
        <end position="32"/>
    </location>
</feature>
<dbReference type="Proteomes" id="UP001642360">
    <property type="component" value="Unassembled WGS sequence"/>
</dbReference>
<evidence type="ECO:0000256" key="1">
    <source>
        <dbReference type="ARBA" id="ARBA00004609"/>
    </source>
</evidence>
<keyword evidence="8" id="KW-0449">Lipoprotein</keyword>
<comment type="subcellular location">
    <subcellularLocation>
        <location evidence="1">Cell membrane</location>
        <topology evidence="1">Lipid-anchor</topology>
        <topology evidence="1">GPI-anchor</topology>
    </subcellularLocation>
</comment>
<keyword evidence="3" id="KW-1003">Cell membrane</keyword>
<evidence type="ECO:0000313" key="13">
    <source>
        <dbReference type="EMBL" id="CAK9186404.1"/>
    </source>
</evidence>
<protein>
    <recommendedName>
        <fullName evidence="11">COBRA C-terminal domain-containing protein</fullName>
    </recommendedName>
</protein>
<dbReference type="InterPro" id="IPR006918">
    <property type="entry name" value="COBRA_pln"/>
</dbReference>
<dbReference type="GO" id="GO:0098552">
    <property type="term" value="C:side of membrane"/>
    <property type="evidence" value="ECO:0007669"/>
    <property type="project" value="UniProtKB-KW"/>
</dbReference>
<evidence type="ECO:0000256" key="10">
    <source>
        <dbReference type="SAM" id="SignalP"/>
    </source>
</evidence>
<dbReference type="AlphaFoldDB" id="A0ABC8S038"/>
<dbReference type="PANTHER" id="PTHR31052">
    <property type="entry name" value="COBRA-LIKE PROTEIN 7"/>
    <property type="match status" value="1"/>
</dbReference>
<evidence type="ECO:0000256" key="9">
    <source>
        <dbReference type="SAM" id="Phobius"/>
    </source>
</evidence>
<feature type="chain" id="PRO_5044720908" description="COBRA C-terminal domain-containing protein" evidence="10">
    <location>
        <begin position="33"/>
        <end position="665"/>
    </location>
</feature>
<keyword evidence="7" id="KW-0325">Glycoprotein</keyword>
<comment type="similarity">
    <text evidence="2">Belongs to the COBRA family.</text>
</comment>
<proteinExistence type="inferred from homology"/>
<accession>A0ABC8S038</accession>
<evidence type="ECO:0000313" key="14">
    <source>
        <dbReference type="Proteomes" id="UP001642360"/>
    </source>
</evidence>
<name>A0ABC8S038_9AQUA</name>
<evidence type="ECO:0000256" key="8">
    <source>
        <dbReference type="ARBA" id="ARBA00023288"/>
    </source>
</evidence>